<organism evidence="15 16">
    <name type="scientific">Chionoecetes opilio</name>
    <name type="common">Atlantic snow crab</name>
    <name type="synonym">Cancer opilio</name>
    <dbReference type="NCBI Taxonomy" id="41210"/>
    <lineage>
        <taxon>Eukaryota</taxon>
        <taxon>Metazoa</taxon>
        <taxon>Ecdysozoa</taxon>
        <taxon>Arthropoda</taxon>
        <taxon>Crustacea</taxon>
        <taxon>Multicrustacea</taxon>
        <taxon>Malacostraca</taxon>
        <taxon>Eumalacostraca</taxon>
        <taxon>Eucarida</taxon>
        <taxon>Decapoda</taxon>
        <taxon>Pleocyemata</taxon>
        <taxon>Brachyura</taxon>
        <taxon>Eubrachyura</taxon>
        <taxon>Majoidea</taxon>
        <taxon>Majidae</taxon>
        <taxon>Chionoecetes</taxon>
    </lineage>
</organism>
<feature type="compositionally biased region" description="Basic residues" evidence="13">
    <location>
        <begin position="193"/>
        <end position="206"/>
    </location>
</feature>
<dbReference type="PANTHER" id="PTHR22930:SF267">
    <property type="entry name" value="NUCLEASE HARBI1-RELATED"/>
    <property type="match status" value="1"/>
</dbReference>
<dbReference type="OrthoDB" id="6366846at2759"/>
<accession>A0A8J4YEM2</accession>
<keyword evidence="10" id="KW-0539">Nucleus</keyword>
<evidence type="ECO:0000259" key="14">
    <source>
        <dbReference type="Pfam" id="PF13359"/>
    </source>
</evidence>
<dbReference type="Proteomes" id="UP000770661">
    <property type="component" value="Unassembled WGS sequence"/>
</dbReference>
<dbReference type="PRINTS" id="PR02086">
    <property type="entry name" value="PUTNUCHARBI1"/>
</dbReference>
<comment type="similarity">
    <text evidence="4">Belongs to the HARBI1 family.</text>
</comment>
<keyword evidence="16" id="KW-1185">Reference proteome</keyword>
<dbReference type="AlphaFoldDB" id="A0A8J4YEM2"/>
<evidence type="ECO:0000256" key="8">
    <source>
        <dbReference type="ARBA" id="ARBA00022723"/>
    </source>
</evidence>
<dbReference type="GO" id="GO:0046872">
    <property type="term" value="F:metal ion binding"/>
    <property type="evidence" value="ECO:0007669"/>
    <property type="project" value="UniProtKB-KW"/>
</dbReference>
<dbReference type="GO" id="GO:0005737">
    <property type="term" value="C:cytoplasm"/>
    <property type="evidence" value="ECO:0007669"/>
    <property type="project" value="UniProtKB-SubCell"/>
</dbReference>
<dbReference type="InterPro" id="IPR027806">
    <property type="entry name" value="HARBI1_dom"/>
</dbReference>
<keyword evidence="6" id="KW-0963">Cytoplasm</keyword>
<comment type="caution">
    <text evidence="15">The sequence shown here is derived from an EMBL/GenBank/DDBJ whole genome shotgun (WGS) entry which is preliminary data.</text>
</comment>
<comment type="cofactor">
    <cofactor evidence="1">
        <name>a divalent metal cation</name>
        <dbReference type="ChEBI" id="CHEBI:60240"/>
    </cofactor>
</comment>
<evidence type="ECO:0000256" key="4">
    <source>
        <dbReference type="ARBA" id="ARBA00006958"/>
    </source>
</evidence>
<gene>
    <name evidence="15" type="primary">HARBI1_16</name>
    <name evidence="15" type="ORF">GWK47_049501</name>
</gene>
<evidence type="ECO:0000256" key="6">
    <source>
        <dbReference type="ARBA" id="ARBA00022490"/>
    </source>
</evidence>
<keyword evidence="7" id="KW-0540">Nuclease</keyword>
<evidence type="ECO:0000313" key="16">
    <source>
        <dbReference type="Proteomes" id="UP000770661"/>
    </source>
</evidence>
<proteinExistence type="inferred from homology"/>
<reference evidence="15" key="1">
    <citation type="submission" date="2020-07" db="EMBL/GenBank/DDBJ databases">
        <title>The High-quality genome of the commercially important snow crab, Chionoecetes opilio.</title>
        <authorList>
            <person name="Jeong J.-H."/>
            <person name="Ryu S."/>
        </authorList>
    </citation>
    <scope>NUCLEOTIDE SEQUENCE</scope>
    <source>
        <strain evidence="15">MADBK_172401_WGS</strain>
        <tissue evidence="15">Digestive gland</tissue>
    </source>
</reference>
<comment type="function">
    <text evidence="12">Transposase-derived protein that may have nuclease activity. Does not have transposase activity.</text>
</comment>
<keyword evidence="9" id="KW-0378">Hydrolase</keyword>
<evidence type="ECO:0000256" key="3">
    <source>
        <dbReference type="ARBA" id="ARBA00004496"/>
    </source>
</evidence>
<evidence type="ECO:0000256" key="12">
    <source>
        <dbReference type="ARBA" id="ARBA00045850"/>
    </source>
</evidence>
<dbReference type="GO" id="GO:0016787">
    <property type="term" value="F:hydrolase activity"/>
    <property type="evidence" value="ECO:0007669"/>
    <property type="project" value="UniProtKB-KW"/>
</dbReference>
<comment type="subcellular location">
    <subcellularLocation>
        <location evidence="3">Cytoplasm</location>
    </subcellularLocation>
    <subcellularLocation>
        <location evidence="2">Nucleus</location>
    </subcellularLocation>
</comment>
<feature type="region of interest" description="Disordered" evidence="13">
    <location>
        <begin position="189"/>
        <end position="210"/>
    </location>
</feature>
<dbReference type="GO" id="GO:0004518">
    <property type="term" value="F:nuclease activity"/>
    <property type="evidence" value="ECO:0007669"/>
    <property type="project" value="UniProtKB-KW"/>
</dbReference>
<keyword evidence="8" id="KW-0479">Metal-binding</keyword>
<evidence type="ECO:0000256" key="9">
    <source>
        <dbReference type="ARBA" id="ARBA00022801"/>
    </source>
</evidence>
<evidence type="ECO:0000256" key="7">
    <source>
        <dbReference type="ARBA" id="ARBA00022722"/>
    </source>
</evidence>
<feature type="domain" description="DDE Tnp4" evidence="14">
    <location>
        <begin position="388"/>
        <end position="463"/>
    </location>
</feature>
<dbReference type="InterPro" id="IPR026103">
    <property type="entry name" value="HARBI1_animal"/>
</dbReference>
<dbReference type="InterPro" id="IPR045249">
    <property type="entry name" value="HARBI1-like"/>
</dbReference>
<dbReference type="EMBL" id="JACEEZ010013661">
    <property type="protein sequence ID" value="KAG0719915.1"/>
    <property type="molecule type" value="Genomic_DNA"/>
</dbReference>
<evidence type="ECO:0000256" key="2">
    <source>
        <dbReference type="ARBA" id="ARBA00004123"/>
    </source>
</evidence>
<protein>
    <recommendedName>
        <fullName evidence="5">Putative nuclease HARBI1</fullName>
    </recommendedName>
    <alternativeName>
        <fullName evidence="11">Harbinger transposase-derived nuclease</fullName>
    </alternativeName>
</protein>
<dbReference type="GO" id="GO:0005634">
    <property type="term" value="C:nucleus"/>
    <property type="evidence" value="ECO:0007669"/>
    <property type="project" value="UniProtKB-SubCell"/>
</dbReference>
<evidence type="ECO:0000313" key="15">
    <source>
        <dbReference type="EMBL" id="KAG0719915.1"/>
    </source>
</evidence>
<evidence type="ECO:0000256" key="1">
    <source>
        <dbReference type="ARBA" id="ARBA00001968"/>
    </source>
</evidence>
<evidence type="ECO:0000256" key="10">
    <source>
        <dbReference type="ARBA" id="ARBA00023242"/>
    </source>
</evidence>
<evidence type="ECO:0000256" key="5">
    <source>
        <dbReference type="ARBA" id="ARBA00015519"/>
    </source>
</evidence>
<dbReference type="PANTHER" id="PTHR22930">
    <property type="match status" value="1"/>
</dbReference>
<sequence>MPSTAQDLSVSAQTFRRMRNFPRVIGALDCTHFAIKGPSVDENIYVNRKRYHSMNVQVVCDAAKLIISFCARFPGSTHDSFIWNNCALRQRFDRGDFWNYLLLGDTGYALESFLMTPVTHPTTVPEERYNRGHCRTRVTVEQTFGILKSRFRFLDPRFLASCSGRRLPCFHLGLHPSLHTVFVPRNEDAAVTRRPRRRRRRKRPQRNRLLSPVRDMDVDAQAPVMTQAPAPLEMAAVGGGLQLAVVPSHDAATQCRPLPSLVECGTQMEGRPYTFEKRDLFLLLRTYEFLVSQEFVAIQSRVSHQPAFSYVRQALREGRRPGMQLPTEIPINVPAYHRRRNESTHFAIKGPSVDENIYVNRKRYHSMNVQVVCDAAKLIISFCARFSGDTGYALESFLMTPVTHPTTVHEEDDRGHCRTRVTVEQTFGILKSRFRCLQKSGGALQYTPLKCCKIIASCLLLHNRCVRRRIPEPQQLEDDASHSFIAKSNNCERS</sequence>
<name>A0A8J4YEM2_CHIOP</name>
<evidence type="ECO:0000256" key="11">
    <source>
        <dbReference type="ARBA" id="ARBA00030126"/>
    </source>
</evidence>
<dbReference type="Pfam" id="PF13359">
    <property type="entry name" value="DDE_Tnp_4"/>
    <property type="match status" value="2"/>
</dbReference>
<feature type="domain" description="DDE Tnp4" evidence="14">
    <location>
        <begin position="28"/>
        <end position="158"/>
    </location>
</feature>
<evidence type="ECO:0000256" key="13">
    <source>
        <dbReference type="SAM" id="MobiDB-lite"/>
    </source>
</evidence>